<keyword evidence="3" id="KW-1133">Transmembrane helix</keyword>
<keyword evidence="8" id="KW-0282">Flagellum</keyword>
<dbReference type="EMBL" id="OBMI01000002">
    <property type="protein sequence ID" value="SOB86449.1"/>
    <property type="molecule type" value="Genomic_DNA"/>
</dbReference>
<dbReference type="InterPro" id="IPR052205">
    <property type="entry name" value="FliO/MopB"/>
</dbReference>
<dbReference type="GO" id="GO:0005886">
    <property type="term" value="C:plasma membrane"/>
    <property type="evidence" value="ECO:0007669"/>
    <property type="project" value="UniProtKB-SubCell"/>
</dbReference>
<protein>
    <recommendedName>
        <fullName evidence="7">Flagellar protein</fullName>
    </recommendedName>
</protein>
<keyword evidence="4" id="KW-0472">Membrane</keyword>
<dbReference type="OrthoDB" id="7567486at2"/>
<name>A0A285QYJ4_9SPHN</name>
<dbReference type="AlphaFoldDB" id="A0A285QYJ4"/>
<reference evidence="8 9" key="1">
    <citation type="submission" date="2017-07" db="EMBL/GenBank/DDBJ databases">
        <authorList>
            <person name="Sun Z.S."/>
            <person name="Albrecht U."/>
            <person name="Echele G."/>
            <person name="Lee C.C."/>
        </authorList>
    </citation>
    <scope>NUCLEOTIDE SEQUENCE [LARGE SCALE GENOMIC DNA]</scope>
    <source>
        <strain evidence="8 9">CGMCC 1.12672</strain>
    </source>
</reference>
<evidence type="ECO:0000256" key="3">
    <source>
        <dbReference type="ARBA" id="ARBA00022989"/>
    </source>
</evidence>
<keyword evidence="1 7" id="KW-1003">Cell membrane</keyword>
<evidence type="ECO:0000313" key="9">
    <source>
        <dbReference type="Proteomes" id="UP000219494"/>
    </source>
</evidence>
<evidence type="ECO:0000256" key="2">
    <source>
        <dbReference type="ARBA" id="ARBA00022692"/>
    </source>
</evidence>
<dbReference type="Proteomes" id="UP000219494">
    <property type="component" value="Unassembled WGS sequence"/>
</dbReference>
<evidence type="ECO:0000256" key="7">
    <source>
        <dbReference type="RuleBase" id="RU362064"/>
    </source>
</evidence>
<keyword evidence="8" id="KW-0966">Cell projection</keyword>
<keyword evidence="9" id="KW-1185">Reference proteome</keyword>
<comment type="similarity">
    <text evidence="6 7">Belongs to the FliO/MopB family.</text>
</comment>
<dbReference type="InterPro" id="IPR022781">
    <property type="entry name" value="Flagellar_biosynth_FliO"/>
</dbReference>
<proteinExistence type="inferred from homology"/>
<organism evidence="8 9">
    <name type="scientific">Sphingomonas guangdongensis</name>
    <dbReference type="NCBI Taxonomy" id="1141890"/>
    <lineage>
        <taxon>Bacteria</taxon>
        <taxon>Pseudomonadati</taxon>
        <taxon>Pseudomonadota</taxon>
        <taxon>Alphaproteobacteria</taxon>
        <taxon>Sphingomonadales</taxon>
        <taxon>Sphingomonadaceae</taxon>
        <taxon>Sphingomonas</taxon>
    </lineage>
</organism>
<dbReference type="RefSeq" id="WP_097063476.1">
    <property type="nucleotide sequence ID" value="NZ_OBMI01000002.1"/>
</dbReference>
<evidence type="ECO:0000256" key="6">
    <source>
        <dbReference type="ARBA" id="ARBA00037937"/>
    </source>
</evidence>
<evidence type="ECO:0000256" key="4">
    <source>
        <dbReference type="ARBA" id="ARBA00023136"/>
    </source>
</evidence>
<keyword evidence="8" id="KW-0969">Cilium</keyword>
<dbReference type="NCBIfam" id="TIGR03500">
    <property type="entry name" value="FliO_TIGR"/>
    <property type="match status" value="1"/>
</dbReference>
<dbReference type="PANTHER" id="PTHR38766">
    <property type="entry name" value="FLAGELLAR PROTEIN FLIO"/>
    <property type="match status" value="1"/>
</dbReference>
<evidence type="ECO:0000256" key="1">
    <source>
        <dbReference type="ARBA" id="ARBA00022475"/>
    </source>
</evidence>
<sequence>MGFGTLLSSLAALVFSLALVLGLAWGAIFLLRKWQDRSLGPRDAERANDRPLRFIRALPLGQRERVVLIEVGEETMLLGIGAGGVTLLSRWDAGGAVTAVPAPAPAPPRPAPLGGDW</sequence>
<keyword evidence="5 7" id="KW-0975">Bacterial flagellum</keyword>
<dbReference type="GO" id="GO:0009425">
    <property type="term" value="C:bacterial-type flagellum basal body"/>
    <property type="evidence" value="ECO:0007669"/>
    <property type="project" value="UniProtKB-SubCell"/>
</dbReference>
<accession>A0A285QYJ4</accession>
<dbReference type="GO" id="GO:0044781">
    <property type="term" value="P:bacterial-type flagellum organization"/>
    <property type="evidence" value="ECO:0007669"/>
    <property type="project" value="UniProtKB-UniRule"/>
</dbReference>
<dbReference type="PANTHER" id="PTHR38766:SF1">
    <property type="entry name" value="FLAGELLAR PROTEIN FLIO"/>
    <property type="match status" value="1"/>
</dbReference>
<evidence type="ECO:0000313" key="8">
    <source>
        <dbReference type="EMBL" id="SOB86449.1"/>
    </source>
</evidence>
<gene>
    <name evidence="8" type="ORF">SAMN06297144_1554</name>
</gene>
<evidence type="ECO:0000256" key="5">
    <source>
        <dbReference type="ARBA" id="ARBA00023143"/>
    </source>
</evidence>
<dbReference type="Pfam" id="PF04347">
    <property type="entry name" value="FliO"/>
    <property type="match status" value="1"/>
</dbReference>
<comment type="subcellular location">
    <subcellularLocation>
        <location evidence="7">Cell membrane</location>
    </subcellularLocation>
    <subcellularLocation>
        <location evidence="7">Bacterial flagellum basal body</location>
    </subcellularLocation>
</comment>
<keyword evidence="2" id="KW-0812">Transmembrane</keyword>